<name>A0A645ACG3_9ZZZZ</name>
<reference evidence="1" key="1">
    <citation type="submission" date="2019-08" db="EMBL/GenBank/DDBJ databases">
        <authorList>
            <person name="Kucharzyk K."/>
            <person name="Murdoch R.W."/>
            <person name="Higgins S."/>
            <person name="Loffler F."/>
        </authorList>
    </citation>
    <scope>NUCLEOTIDE SEQUENCE</scope>
</reference>
<dbReference type="AlphaFoldDB" id="A0A645ACG3"/>
<protein>
    <submittedName>
        <fullName evidence="1">Uncharacterized protein</fullName>
    </submittedName>
</protein>
<evidence type="ECO:0000313" key="1">
    <source>
        <dbReference type="EMBL" id="MPM50869.1"/>
    </source>
</evidence>
<sequence length="60" mass="6992">MFTGSTTSVYTEPLDTYHQQSLRDSVPYKVCPLSVDNPRSNRTVAFRLRINQYVKNCFFV</sequence>
<proteinExistence type="predicted"/>
<gene>
    <name evidence="1" type="ORF">SDC9_97615</name>
</gene>
<organism evidence="1">
    <name type="scientific">bioreactor metagenome</name>
    <dbReference type="NCBI Taxonomy" id="1076179"/>
    <lineage>
        <taxon>unclassified sequences</taxon>
        <taxon>metagenomes</taxon>
        <taxon>ecological metagenomes</taxon>
    </lineage>
</organism>
<dbReference type="EMBL" id="VSSQ01013162">
    <property type="protein sequence ID" value="MPM50869.1"/>
    <property type="molecule type" value="Genomic_DNA"/>
</dbReference>
<comment type="caution">
    <text evidence="1">The sequence shown here is derived from an EMBL/GenBank/DDBJ whole genome shotgun (WGS) entry which is preliminary data.</text>
</comment>
<accession>A0A645ACG3</accession>